<sequence length="444" mass="52382">MAGPGDVEKLTTHTAEGFTFLSMLFGYDPASKRYGKLNLTTWVEYLGKWGLSRALFVTMLFVGMLAALSIEVPDLGTYSSQWLVGTSPIWLPIALLVGAWKVWMWYVRVYFISKQKHILLEMKIPREITRSPRAMELALTNLWTSSGETTLFHRWWRGGVRAYYSFELASFGGQVHFYIWTRESDRNIVESIVYAQYPEVELIEVEDYASKFRYDPEKHMAFSTDYRLDPRSDAFPIKTYLDYELDKDPKEEYKIDPLAYVLEFLSSIKPNEQIWVQIILTLNKDKRRKKGTLQTEPLWEWAEQEQMKSMERHLGKYPFSVGMRAIYIGDKSRFHSPTYVGMRWLWRPFANPQYLNQLRPVRWSNTFDYPWQDFHRMRYKLHTRRFIDAFRRRSWFYTPWITPHNIMTAEAIASLWHPPSSSVTAPGIVRIPATKAEPPPNLPM</sequence>
<evidence type="ECO:0000313" key="2">
    <source>
        <dbReference type="EMBL" id="KKW23618.1"/>
    </source>
</evidence>
<comment type="caution">
    <text evidence="2">The sequence shown here is derived from an EMBL/GenBank/DDBJ whole genome shotgun (WGS) entry which is preliminary data.</text>
</comment>
<proteinExistence type="predicted"/>
<dbReference type="Proteomes" id="UP000034273">
    <property type="component" value="Unassembled WGS sequence"/>
</dbReference>
<keyword evidence="1" id="KW-0472">Membrane</keyword>
<protein>
    <submittedName>
        <fullName evidence="2">Uncharacterized protein</fullName>
    </submittedName>
</protein>
<reference evidence="2 3" key="1">
    <citation type="journal article" date="2015" name="Nature">
        <title>rRNA introns, odd ribosomes, and small enigmatic genomes across a large radiation of phyla.</title>
        <authorList>
            <person name="Brown C.T."/>
            <person name="Hug L.A."/>
            <person name="Thomas B.C."/>
            <person name="Sharon I."/>
            <person name="Castelle C.J."/>
            <person name="Singh A."/>
            <person name="Wilkins M.J."/>
            <person name="Williams K.H."/>
            <person name="Banfield J.F."/>
        </authorList>
    </citation>
    <scope>NUCLEOTIDE SEQUENCE [LARGE SCALE GENOMIC DNA]</scope>
</reference>
<feature type="transmembrane region" description="Helical" evidence="1">
    <location>
        <begin position="51"/>
        <end position="69"/>
    </location>
</feature>
<name>A0A0G1WXM9_9BACT</name>
<keyword evidence="1" id="KW-1133">Transmembrane helix</keyword>
<evidence type="ECO:0000256" key="1">
    <source>
        <dbReference type="SAM" id="Phobius"/>
    </source>
</evidence>
<dbReference type="AlphaFoldDB" id="A0A0G1WXM9"/>
<dbReference type="EMBL" id="LCQW01000020">
    <property type="protein sequence ID" value="KKW23618.1"/>
    <property type="molecule type" value="Genomic_DNA"/>
</dbReference>
<accession>A0A0G1WXM9</accession>
<keyword evidence="1" id="KW-0812">Transmembrane</keyword>
<organism evidence="2 3">
    <name type="scientific">Candidatus Kaiserbacteria bacterium GW2011_GWA2_52_12</name>
    <dbReference type="NCBI Taxonomy" id="1618671"/>
    <lineage>
        <taxon>Bacteria</taxon>
        <taxon>Candidatus Kaiseribacteriota</taxon>
    </lineage>
</organism>
<dbReference type="STRING" id="1618671.UY67_C0020G0012"/>
<evidence type="ECO:0000313" key="3">
    <source>
        <dbReference type="Proteomes" id="UP000034273"/>
    </source>
</evidence>
<feature type="transmembrane region" description="Helical" evidence="1">
    <location>
        <begin position="89"/>
        <end position="107"/>
    </location>
</feature>
<gene>
    <name evidence="2" type="ORF">UY67_C0020G0012</name>
</gene>